<dbReference type="GO" id="GO:0071944">
    <property type="term" value="C:cell periphery"/>
    <property type="evidence" value="ECO:0007669"/>
    <property type="project" value="TreeGrafter"/>
</dbReference>
<name>A0A9W6BDH4_9CHLO</name>
<dbReference type="SUPFAM" id="SSF48403">
    <property type="entry name" value="Ankyrin repeat"/>
    <property type="match status" value="1"/>
</dbReference>
<organism evidence="1 2">
    <name type="scientific">Pleodorina starrii</name>
    <dbReference type="NCBI Taxonomy" id="330485"/>
    <lineage>
        <taxon>Eukaryota</taxon>
        <taxon>Viridiplantae</taxon>
        <taxon>Chlorophyta</taxon>
        <taxon>core chlorophytes</taxon>
        <taxon>Chlorophyceae</taxon>
        <taxon>CS clade</taxon>
        <taxon>Chlamydomonadales</taxon>
        <taxon>Volvocaceae</taxon>
        <taxon>Pleodorina</taxon>
    </lineage>
</organism>
<dbReference type="Proteomes" id="UP001165080">
    <property type="component" value="Unassembled WGS sequence"/>
</dbReference>
<dbReference type="GO" id="GO:0005783">
    <property type="term" value="C:endoplasmic reticulum"/>
    <property type="evidence" value="ECO:0007669"/>
    <property type="project" value="TreeGrafter"/>
</dbReference>
<comment type="caution">
    <text evidence="1">The sequence shown here is derived from an EMBL/GenBank/DDBJ whole genome shotgun (WGS) entry which is preliminary data.</text>
</comment>
<dbReference type="EMBL" id="BRXU01000002">
    <property type="protein sequence ID" value="GLC49642.1"/>
    <property type="molecule type" value="Genomic_DNA"/>
</dbReference>
<accession>A0A9W6BDH4</accession>
<dbReference type="GO" id="GO:0004620">
    <property type="term" value="F:phospholipase activity"/>
    <property type="evidence" value="ECO:0007669"/>
    <property type="project" value="TreeGrafter"/>
</dbReference>
<proteinExistence type="predicted"/>
<sequence>MFTCRNSPAGALTETTAADAEVADMTPASRVWWAPGLLDNIVSSLQRNEISCSIRLVDRRAAALFDDPEHKVVHISEAVPRHAFKRRWGSPGAMKFLTLKKRQELTCLTAASGDPGNLEVALEAAGCVLSHEPMDAAAGAGQLEACKWLRERGYPVDHPRILSAAARGGHQATCEWLLASGCCPWSADAVYAAVRGGHVGLMLWLLDHRSALAVLAALCPRTRASHSLDATQLLSAAVQGCDLDTYKRLHTEWLPQRQQQQEQQPPNGGGGGGGGLLWRRLQLSREEDFAAVLTAAAASPGADWRAKVEWLEELLPADCPKPAEAVEAASLLPDGIERLTWLRRRGYPVRWSWDWALRAGGAPHAAALLQLMADEGQTFGGMLASVAAGCGDVVLPRALHDAAAGGGGGGGGPLPARCLEWVAGSAAEGGHAEVLAWAVSELGPQGLAACRSLAGDAARRGHVKLLAWLLGPAGPAGPGGGSGSGSGSGGGGGGGAMVGRSDMFAAVLGGCEAALEVLLQHHRGRIQDPASLYRAAATSGDLTTLRWLRRRVPYRLDERFFHTCLAQPDPLPLLRWLTDEAGYWPPMDLSAVVRRAELAGALWLQGVAGRVLAWAEEMESERWG</sequence>
<dbReference type="PANTHER" id="PTHR12393:SF6">
    <property type="entry name" value="SPHINGOMYELIN PHOSPHODIESTERASE 2"/>
    <property type="match status" value="1"/>
</dbReference>
<dbReference type="GO" id="GO:0016020">
    <property type="term" value="C:membrane"/>
    <property type="evidence" value="ECO:0007669"/>
    <property type="project" value="TreeGrafter"/>
</dbReference>
<reference evidence="1 2" key="1">
    <citation type="journal article" date="2023" name="Commun. Biol.">
        <title>Reorganization of the ancestral sex-determining regions during the evolution of trioecy in Pleodorina starrii.</title>
        <authorList>
            <person name="Takahashi K."/>
            <person name="Suzuki S."/>
            <person name="Kawai-Toyooka H."/>
            <person name="Yamamoto K."/>
            <person name="Hamaji T."/>
            <person name="Ootsuki R."/>
            <person name="Yamaguchi H."/>
            <person name="Kawachi M."/>
            <person name="Higashiyama T."/>
            <person name="Nozaki H."/>
        </authorList>
    </citation>
    <scope>NUCLEOTIDE SEQUENCE [LARGE SCALE GENOMIC DNA]</scope>
    <source>
        <strain evidence="1 2">NIES-4479</strain>
    </source>
</reference>
<dbReference type="Gene3D" id="1.25.40.20">
    <property type="entry name" value="Ankyrin repeat-containing domain"/>
    <property type="match status" value="1"/>
</dbReference>
<evidence type="ECO:0000313" key="1">
    <source>
        <dbReference type="EMBL" id="GLC49642.1"/>
    </source>
</evidence>
<evidence type="ECO:0000313" key="2">
    <source>
        <dbReference type="Proteomes" id="UP001165080"/>
    </source>
</evidence>
<dbReference type="GO" id="GO:0046513">
    <property type="term" value="P:ceramide biosynthetic process"/>
    <property type="evidence" value="ECO:0007669"/>
    <property type="project" value="TreeGrafter"/>
</dbReference>
<keyword evidence="2" id="KW-1185">Reference proteome</keyword>
<gene>
    <name evidence="1" type="primary">PLEST008690</name>
    <name evidence="1" type="ORF">PLESTB_000270500</name>
</gene>
<protein>
    <recommendedName>
        <fullName evidence="3">Ankyrin repeat domain-containing protein</fullName>
    </recommendedName>
</protein>
<evidence type="ECO:0008006" key="3">
    <source>
        <dbReference type="Google" id="ProtNLM"/>
    </source>
</evidence>
<dbReference type="GO" id="GO:0030149">
    <property type="term" value="P:sphingolipid catabolic process"/>
    <property type="evidence" value="ECO:0007669"/>
    <property type="project" value="TreeGrafter"/>
</dbReference>
<dbReference type="PANTHER" id="PTHR12393">
    <property type="entry name" value="SPHINGOMYELIN PHOSPHODIESTERASE RELATED"/>
    <property type="match status" value="1"/>
</dbReference>
<dbReference type="InterPro" id="IPR036770">
    <property type="entry name" value="Ankyrin_rpt-contain_sf"/>
</dbReference>
<dbReference type="AlphaFoldDB" id="A0A9W6BDH4"/>